<keyword evidence="3" id="KW-1185">Reference proteome</keyword>
<feature type="chain" id="PRO_5043752712" evidence="1">
    <location>
        <begin position="20"/>
        <end position="229"/>
    </location>
</feature>
<feature type="signal peptide" evidence="1">
    <location>
        <begin position="1"/>
        <end position="19"/>
    </location>
</feature>
<proteinExistence type="predicted"/>
<dbReference type="EMBL" id="BMAT01006831">
    <property type="protein sequence ID" value="GFS20567.1"/>
    <property type="molecule type" value="Genomic_DNA"/>
</dbReference>
<keyword evidence="1" id="KW-0732">Signal</keyword>
<reference evidence="2 3" key="1">
    <citation type="journal article" date="2021" name="Elife">
        <title>Chloroplast acquisition without the gene transfer in kleptoplastic sea slugs, Plakobranchus ocellatus.</title>
        <authorList>
            <person name="Maeda T."/>
            <person name="Takahashi S."/>
            <person name="Yoshida T."/>
            <person name="Shimamura S."/>
            <person name="Takaki Y."/>
            <person name="Nagai Y."/>
            <person name="Toyoda A."/>
            <person name="Suzuki Y."/>
            <person name="Arimoto A."/>
            <person name="Ishii H."/>
            <person name="Satoh N."/>
            <person name="Nishiyama T."/>
            <person name="Hasebe M."/>
            <person name="Maruyama T."/>
            <person name="Minagawa J."/>
            <person name="Obokata J."/>
            <person name="Shigenobu S."/>
        </authorList>
    </citation>
    <scope>NUCLEOTIDE SEQUENCE [LARGE SCALE GENOMIC DNA]</scope>
</reference>
<dbReference type="Proteomes" id="UP000762676">
    <property type="component" value="Unassembled WGS sequence"/>
</dbReference>
<evidence type="ECO:0000313" key="3">
    <source>
        <dbReference type="Proteomes" id="UP000762676"/>
    </source>
</evidence>
<protein>
    <submittedName>
        <fullName evidence="2">Uncharacterized protein</fullName>
    </submittedName>
</protein>
<evidence type="ECO:0000313" key="2">
    <source>
        <dbReference type="EMBL" id="GFS20567.1"/>
    </source>
</evidence>
<comment type="caution">
    <text evidence="2">The sequence shown here is derived from an EMBL/GenBank/DDBJ whole genome shotgun (WGS) entry which is preliminary data.</text>
</comment>
<evidence type="ECO:0000256" key="1">
    <source>
        <dbReference type="SAM" id="SignalP"/>
    </source>
</evidence>
<accession>A0AAV4JCP3</accession>
<sequence length="229" mass="25398">MTRLLKLSILALTLVIVDASSSRERRFLLEVTDGAKDVQPQADNEFPFSWDFGNGEFTLKDRDAVIAALSDASFVANEMVDHILMLFVDAKVFREIVIKTSLDKHLSTWKAAADTLTNVHDATETVHDLTLHYAAEIITALNNNTDGLKDVLNKALTINRIAIVRAENLLSGAWGVLMTLRDATANRNDLDTNDINVILTQFLHMSDLISTLKSVYQRLIEASGIEADD</sequence>
<name>A0AAV4JCP3_9GAST</name>
<gene>
    <name evidence="2" type="ORF">ElyMa_003315700</name>
</gene>
<organism evidence="2 3">
    <name type="scientific">Elysia marginata</name>
    <dbReference type="NCBI Taxonomy" id="1093978"/>
    <lineage>
        <taxon>Eukaryota</taxon>
        <taxon>Metazoa</taxon>
        <taxon>Spiralia</taxon>
        <taxon>Lophotrochozoa</taxon>
        <taxon>Mollusca</taxon>
        <taxon>Gastropoda</taxon>
        <taxon>Heterobranchia</taxon>
        <taxon>Euthyneura</taxon>
        <taxon>Panpulmonata</taxon>
        <taxon>Sacoglossa</taxon>
        <taxon>Placobranchoidea</taxon>
        <taxon>Plakobranchidae</taxon>
        <taxon>Elysia</taxon>
    </lineage>
</organism>
<dbReference type="AlphaFoldDB" id="A0AAV4JCP3"/>